<dbReference type="PANTHER" id="PTHR30531:SF12">
    <property type="entry name" value="FLAGELLAR BIOSYNTHETIC PROTEIN FLHB"/>
    <property type="match status" value="1"/>
</dbReference>
<comment type="caution">
    <text evidence="1">The sequence shown here is derived from an EMBL/GenBank/DDBJ whole genome shotgun (WGS) entry which is preliminary data.</text>
</comment>
<reference evidence="1 2" key="1">
    <citation type="submission" date="2018-08" db="EMBL/GenBank/DDBJ databases">
        <title>Lysinibacillus sp. YLB-03 draft genome sequence.</title>
        <authorList>
            <person name="Yu L."/>
        </authorList>
    </citation>
    <scope>NUCLEOTIDE SEQUENCE [LARGE SCALE GENOMIC DNA]</scope>
    <source>
        <strain evidence="1 2">YLB-03</strain>
    </source>
</reference>
<dbReference type="PANTHER" id="PTHR30531">
    <property type="entry name" value="FLAGELLAR BIOSYNTHETIC PROTEIN FLHB"/>
    <property type="match status" value="1"/>
</dbReference>
<proteinExistence type="predicted"/>
<dbReference type="GO" id="GO:0005886">
    <property type="term" value="C:plasma membrane"/>
    <property type="evidence" value="ECO:0007669"/>
    <property type="project" value="TreeGrafter"/>
</dbReference>
<dbReference type="SUPFAM" id="SSF160544">
    <property type="entry name" value="EscU C-terminal domain-like"/>
    <property type="match status" value="1"/>
</dbReference>
<protein>
    <submittedName>
        <fullName evidence="1">EscU/YscU/HrcU family type III secretion system export apparatus switch protein</fullName>
    </submittedName>
</protein>
<evidence type="ECO:0000313" key="2">
    <source>
        <dbReference type="Proteomes" id="UP000265692"/>
    </source>
</evidence>
<dbReference type="OrthoDB" id="5244399at2"/>
<sequence>MNEKKYVRKEAIALTYNPELNNSPTVVAKGKGKIAENIIEKAANSDVPIYEDKNLVELLGNLDLNESIPEELYEAVAEVFAFIYRLDRSYNQTKR</sequence>
<dbReference type="Proteomes" id="UP000265692">
    <property type="component" value="Unassembled WGS sequence"/>
</dbReference>
<dbReference type="InterPro" id="IPR029025">
    <property type="entry name" value="T3SS_substrate_exporter_C"/>
</dbReference>
<keyword evidence="2" id="KW-1185">Reference proteome</keyword>
<dbReference type="InterPro" id="IPR006135">
    <property type="entry name" value="T3SS_substrate_exporter"/>
</dbReference>
<dbReference type="RefSeq" id="WP_118874675.1">
    <property type="nucleotide sequence ID" value="NZ_QWEI01000001.1"/>
</dbReference>
<gene>
    <name evidence="1" type="ORF">D1B33_02090</name>
</gene>
<evidence type="ECO:0000313" key="1">
    <source>
        <dbReference type="EMBL" id="RHW39663.1"/>
    </source>
</evidence>
<dbReference type="Pfam" id="PF01312">
    <property type="entry name" value="Bac_export_2"/>
    <property type="match status" value="1"/>
</dbReference>
<dbReference type="EMBL" id="QWEI01000001">
    <property type="protein sequence ID" value="RHW39663.1"/>
    <property type="molecule type" value="Genomic_DNA"/>
</dbReference>
<dbReference type="AlphaFoldDB" id="A0A396SDA5"/>
<organism evidence="1 2">
    <name type="scientific">Ureibacillus yapensis</name>
    <dbReference type="NCBI Taxonomy" id="2304605"/>
    <lineage>
        <taxon>Bacteria</taxon>
        <taxon>Bacillati</taxon>
        <taxon>Bacillota</taxon>
        <taxon>Bacilli</taxon>
        <taxon>Bacillales</taxon>
        <taxon>Caryophanaceae</taxon>
        <taxon>Ureibacillus</taxon>
    </lineage>
</organism>
<dbReference type="Gene3D" id="3.40.1690.10">
    <property type="entry name" value="secretion proteins EscU"/>
    <property type="match status" value="1"/>
</dbReference>
<accession>A0A396SDA5</accession>
<name>A0A396SDA5_9BACL</name>
<dbReference type="GO" id="GO:0009306">
    <property type="term" value="P:protein secretion"/>
    <property type="evidence" value="ECO:0007669"/>
    <property type="project" value="InterPro"/>
</dbReference>